<dbReference type="InterPro" id="IPR003203">
    <property type="entry name" value="CobU/CobP"/>
</dbReference>
<evidence type="ECO:0000256" key="1">
    <source>
        <dbReference type="ARBA" id="ARBA00000312"/>
    </source>
</evidence>
<dbReference type="NCBIfam" id="NF004469">
    <property type="entry name" value="PRK05800.1"/>
    <property type="match status" value="1"/>
</dbReference>
<dbReference type="GO" id="GO:0009236">
    <property type="term" value="P:cobalamin biosynthetic process"/>
    <property type="evidence" value="ECO:0007669"/>
    <property type="project" value="UniProtKB-KW"/>
</dbReference>
<evidence type="ECO:0000256" key="4">
    <source>
        <dbReference type="ARBA" id="ARBA00003889"/>
    </source>
</evidence>
<name>A0A3B1CH88_9ZZZZ</name>
<reference evidence="18" key="1">
    <citation type="submission" date="2018-06" db="EMBL/GenBank/DDBJ databases">
        <authorList>
            <person name="Zhirakovskaya E."/>
        </authorList>
    </citation>
    <scope>NUCLEOTIDE SEQUENCE</scope>
</reference>
<evidence type="ECO:0000256" key="9">
    <source>
        <dbReference type="ARBA" id="ARBA00012523"/>
    </source>
</evidence>
<dbReference type="GO" id="GO:0043752">
    <property type="term" value="F:adenosylcobinamide kinase activity"/>
    <property type="evidence" value="ECO:0007669"/>
    <property type="project" value="UniProtKB-EC"/>
</dbReference>
<keyword evidence="15" id="KW-0342">GTP-binding</keyword>
<comment type="pathway">
    <text evidence="5">Cofactor biosynthesis; adenosylcobalamin biosynthesis; adenosylcobalamin from cob(II)yrinate a,c-diamide: step 6/7.</text>
</comment>
<keyword evidence="10" id="KW-0169">Cobalamin biosynthesis</keyword>
<evidence type="ECO:0000256" key="17">
    <source>
        <dbReference type="ARBA" id="ARBA00030571"/>
    </source>
</evidence>
<dbReference type="PANTHER" id="PTHR34848">
    <property type="match status" value="1"/>
</dbReference>
<dbReference type="GO" id="GO:0005524">
    <property type="term" value="F:ATP binding"/>
    <property type="evidence" value="ECO:0007669"/>
    <property type="project" value="UniProtKB-KW"/>
</dbReference>
<dbReference type="AlphaFoldDB" id="A0A3B1CH88"/>
<sequence>MSALILVLGGARSGKSRFALQMAEAQAGKKVYLATAEPRDLEMSTRIERHRRERGKDWETIESPLCLLETLQSLEGRADVVLLDCLTLWLSNIMMETRNAQEISKKIDALIQAVTSVNLRLIAVSNEVGQGIVPADALSRAFRDFAGLLHQQWAAVAQDVYFMTAGIAQKIKGGVR</sequence>
<evidence type="ECO:0000256" key="6">
    <source>
        <dbReference type="ARBA" id="ARBA00005159"/>
    </source>
</evidence>
<dbReference type="CDD" id="cd00544">
    <property type="entry name" value="CobU"/>
    <property type="match status" value="1"/>
</dbReference>
<evidence type="ECO:0000256" key="7">
    <source>
        <dbReference type="ARBA" id="ARBA00007490"/>
    </source>
</evidence>
<evidence type="ECO:0000256" key="15">
    <source>
        <dbReference type="ARBA" id="ARBA00023134"/>
    </source>
</evidence>
<evidence type="ECO:0000256" key="11">
    <source>
        <dbReference type="ARBA" id="ARBA00022679"/>
    </source>
</evidence>
<comment type="function">
    <text evidence="4">Catalyzes ATP-dependent phosphorylation of adenosylcobinamide and addition of GMP to adenosylcobinamide phosphate.</text>
</comment>
<dbReference type="GO" id="GO:0005525">
    <property type="term" value="F:GTP binding"/>
    <property type="evidence" value="ECO:0007669"/>
    <property type="project" value="UniProtKB-KW"/>
</dbReference>
<protein>
    <recommendedName>
        <fullName evidence="16">Adenosylcobinamide kinase</fullName>
        <ecNumber evidence="8">2.7.1.156</ecNumber>
        <ecNumber evidence="9">2.7.7.62</ecNumber>
    </recommendedName>
    <alternativeName>
        <fullName evidence="17">Adenosylcobinamide-phosphate guanylyltransferase</fullName>
    </alternativeName>
</protein>
<proteinExistence type="inferred from homology"/>
<keyword evidence="18" id="KW-0548">Nucleotidyltransferase</keyword>
<evidence type="ECO:0000256" key="14">
    <source>
        <dbReference type="ARBA" id="ARBA00022840"/>
    </source>
</evidence>
<evidence type="ECO:0000256" key="2">
    <source>
        <dbReference type="ARBA" id="ARBA00000711"/>
    </source>
</evidence>
<dbReference type="InterPro" id="IPR027417">
    <property type="entry name" value="P-loop_NTPase"/>
</dbReference>
<organism evidence="18">
    <name type="scientific">hydrothermal vent metagenome</name>
    <dbReference type="NCBI Taxonomy" id="652676"/>
    <lineage>
        <taxon>unclassified sequences</taxon>
        <taxon>metagenomes</taxon>
        <taxon>ecological metagenomes</taxon>
    </lineage>
</organism>
<comment type="catalytic activity">
    <reaction evidence="1">
        <text>adenosylcob(III)inamide + ATP = adenosylcob(III)inamide phosphate + ADP + H(+)</text>
        <dbReference type="Rhea" id="RHEA:15769"/>
        <dbReference type="ChEBI" id="CHEBI:2480"/>
        <dbReference type="ChEBI" id="CHEBI:15378"/>
        <dbReference type="ChEBI" id="CHEBI:30616"/>
        <dbReference type="ChEBI" id="CHEBI:58502"/>
        <dbReference type="ChEBI" id="CHEBI:456216"/>
        <dbReference type="EC" id="2.7.1.156"/>
    </reaction>
</comment>
<keyword evidence="13 18" id="KW-0418">Kinase</keyword>
<keyword evidence="12" id="KW-0547">Nucleotide-binding</keyword>
<dbReference type="EC" id="2.7.1.156" evidence="8"/>
<dbReference type="Gene3D" id="3.40.50.300">
    <property type="entry name" value="P-loop containing nucleotide triphosphate hydrolases"/>
    <property type="match status" value="1"/>
</dbReference>
<comment type="pathway">
    <text evidence="6">Cofactor biosynthesis; adenosylcobalamin biosynthesis; adenosylcobalamin from cob(II)yrinate a,c-diamide: step 5/7.</text>
</comment>
<dbReference type="EC" id="2.7.7.62" evidence="9"/>
<keyword evidence="11 18" id="KW-0808">Transferase</keyword>
<dbReference type="PIRSF" id="PIRSF006135">
    <property type="entry name" value="CobU"/>
    <property type="match status" value="1"/>
</dbReference>
<dbReference type="EMBL" id="UOGF01000056">
    <property type="protein sequence ID" value="VAX29846.1"/>
    <property type="molecule type" value="Genomic_DNA"/>
</dbReference>
<comment type="catalytic activity">
    <reaction evidence="2">
        <text>adenosylcob(III)inamide phosphate + GTP + H(+) = adenosylcob(III)inamide-GDP + diphosphate</text>
        <dbReference type="Rhea" id="RHEA:22712"/>
        <dbReference type="ChEBI" id="CHEBI:15378"/>
        <dbReference type="ChEBI" id="CHEBI:33019"/>
        <dbReference type="ChEBI" id="CHEBI:37565"/>
        <dbReference type="ChEBI" id="CHEBI:58502"/>
        <dbReference type="ChEBI" id="CHEBI:60487"/>
        <dbReference type="EC" id="2.7.7.62"/>
    </reaction>
</comment>
<evidence type="ECO:0000256" key="5">
    <source>
        <dbReference type="ARBA" id="ARBA00004692"/>
    </source>
</evidence>
<comment type="similarity">
    <text evidence="7">Belongs to the CobU/CobP family.</text>
</comment>
<evidence type="ECO:0000256" key="3">
    <source>
        <dbReference type="ARBA" id="ARBA00001522"/>
    </source>
</evidence>
<evidence type="ECO:0000256" key="16">
    <source>
        <dbReference type="ARBA" id="ARBA00029570"/>
    </source>
</evidence>
<evidence type="ECO:0000256" key="10">
    <source>
        <dbReference type="ARBA" id="ARBA00022573"/>
    </source>
</evidence>
<evidence type="ECO:0000256" key="8">
    <source>
        <dbReference type="ARBA" id="ARBA00012016"/>
    </source>
</evidence>
<accession>A0A3B1CH88</accession>
<dbReference type="SUPFAM" id="SSF52540">
    <property type="entry name" value="P-loop containing nucleoside triphosphate hydrolases"/>
    <property type="match status" value="1"/>
</dbReference>
<dbReference type="GO" id="GO:0008820">
    <property type="term" value="F:cobinamide phosphate guanylyltransferase activity"/>
    <property type="evidence" value="ECO:0007669"/>
    <property type="project" value="UniProtKB-EC"/>
</dbReference>
<keyword evidence="14" id="KW-0067">ATP-binding</keyword>
<dbReference type="PANTHER" id="PTHR34848:SF1">
    <property type="entry name" value="BIFUNCTIONAL ADENOSYLCOBALAMIN BIOSYNTHESIS PROTEIN COBU"/>
    <property type="match status" value="1"/>
</dbReference>
<dbReference type="Pfam" id="PF02283">
    <property type="entry name" value="CobU"/>
    <property type="match status" value="1"/>
</dbReference>
<comment type="catalytic activity">
    <reaction evidence="3">
        <text>adenosylcob(III)inamide + GTP = adenosylcob(III)inamide phosphate + GDP + H(+)</text>
        <dbReference type="Rhea" id="RHEA:15765"/>
        <dbReference type="ChEBI" id="CHEBI:2480"/>
        <dbReference type="ChEBI" id="CHEBI:15378"/>
        <dbReference type="ChEBI" id="CHEBI:37565"/>
        <dbReference type="ChEBI" id="CHEBI:58189"/>
        <dbReference type="ChEBI" id="CHEBI:58502"/>
        <dbReference type="EC" id="2.7.1.156"/>
    </reaction>
</comment>
<gene>
    <name evidence="18" type="ORF">MNBD_NITROSPIRAE01-68</name>
</gene>
<evidence type="ECO:0000256" key="12">
    <source>
        <dbReference type="ARBA" id="ARBA00022741"/>
    </source>
</evidence>
<evidence type="ECO:0000313" key="18">
    <source>
        <dbReference type="EMBL" id="VAX29846.1"/>
    </source>
</evidence>
<evidence type="ECO:0000256" key="13">
    <source>
        <dbReference type="ARBA" id="ARBA00022777"/>
    </source>
</evidence>